<dbReference type="PANTHER" id="PTHR34487:SF1">
    <property type="entry name" value="ACYL-ACP THIOESTERASE"/>
    <property type="match status" value="1"/>
</dbReference>
<dbReference type="PANTHER" id="PTHR34487">
    <property type="entry name" value="ACYL-ACP THIOESTERASE"/>
    <property type="match status" value="1"/>
</dbReference>
<gene>
    <name evidence="2" type="ORF">ElyMa_002943900</name>
</gene>
<proteinExistence type="predicted"/>
<protein>
    <submittedName>
        <fullName evidence="2">Uncharacterized protein</fullName>
    </submittedName>
</protein>
<name>A0AAV4I816_9GAST</name>
<comment type="caution">
    <text evidence="2">The sequence shown here is derived from an EMBL/GenBank/DDBJ whole genome shotgun (WGS) entry which is preliminary data.</text>
</comment>
<evidence type="ECO:0000313" key="2">
    <source>
        <dbReference type="EMBL" id="GFS05671.1"/>
    </source>
</evidence>
<dbReference type="AlphaFoldDB" id="A0AAV4I816"/>
<dbReference type="EMBL" id="BMAT01006079">
    <property type="protein sequence ID" value="GFS05671.1"/>
    <property type="molecule type" value="Genomic_DNA"/>
</dbReference>
<dbReference type="SUPFAM" id="SSF54637">
    <property type="entry name" value="Thioesterase/thiol ester dehydrase-isomerase"/>
    <property type="match status" value="1"/>
</dbReference>
<feature type="region of interest" description="Disordered" evidence="1">
    <location>
        <begin position="241"/>
        <end position="261"/>
    </location>
</feature>
<reference evidence="2 3" key="1">
    <citation type="journal article" date="2021" name="Elife">
        <title>Chloroplast acquisition without the gene transfer in kleptoplastic sea slugs, Plakobranchus ocellatus.</title>
        <authorList>
            <person name="Maeda T."/>
            <person name="Takahashi S."/>
            <person name="Yoshida T."/>
            <person name="Shimamura S."/>
            <person name="Takaki Y."/>
            <person name="Nagai Y."/>
            <person name="Toyoda A."/>
            <person name="Suzuki Y."/>
            <person name="Arimoto A."/>
            <person name="Ishii H."/>
            <person name="Satoh N."/>
            <person name="Nishiyama T."/>
            <person name="Hasebe M."/>
            <person name="Maruyama T."/>
            <person name="Minagawa J."/>
            <person name="Obokata J."/>
            <person name="Shigenobu S."/>
        </authorList>
    </citation>
    <scope>NUCLEOTIDE SEQUENCE [LARGE SCALE GENOMIC DNA]</scope>
</reference>
<evidence type="ECO:0000313" key="3">
    <source>
        <dbReference type="Proteomes" id="UP000762676"/>
    </source>
</evidence>
<dbReference type="InterPro" id="IPR029069">
    <property type="entry name" value="HotDog_dom_sf"/>
</dbReference>
<keyword evidence="3" id="KW-1185">Reference proteome</keyword>
<organism evidence="2 3">
    <name type="scientific">Elysia marginata</name>
    <dbReference type="NCBI Taxonomy" id="1093978"/>
    <lineage>
        <taxon>Eukaryota</taxon>
        <taxon>Metazoa</taxon>
        <taxon>Spiralia</taxon>
        <taxon>Lophotrochozoa</taxon>
        <taxon>Mollusca</taxon>
        <taxon>Gastropoda</taxon>
        <taxon>Heterobranchia</taxon>
        <taxon>Euthyneura</taxon>
        <taxon>Panpulmonata</taxon>
        <taxon>Sacoglossa</taxon>
        <taxon>Placobranchoidea</taxon>
        <taxon>Plakobranchidae</taxon>
        <taxon>Elysia</taxon>
    </lineage>
</organism>
<accession>A0AAV4I816</accession>
<dbReference type="Gene3D" id="3.10.129.10">
    <property type="entry name" value="Hotdog Thioesterase"/>
    <property type="match status" value="1"/>
</dbReference>
<dbReference type="Proteomes" id="UP000762676">
    <property type="component" value="Unassembled WGS sequence"/>
</dbReference>
<sequence>MGTKPGLNSMYNELWTNHLKATDAKDLKVSDSPRYASFTYPGMPFWSFELDPRVPGFINILRVCEDCLYFGTQQPMPGKKNQTLMQIRELVEENYIPFHGLHEYKINPEIYDPDVPKWPLKVKFSYVGRYGPLVHVQVQVYTAETNVLLVTRTQTFSFVNMRTRKIDDLPEWYTKELDGKEVTKHTVQVDRMVKPEVTYKHDMTILFTDTDTFQHANYLTYIRFCQKALRQAVTECMRAAKNPGQHASSGKGGRGDQSKAWPKKITPEVMRKGVKSAKCRYFNECVAGDEVTVHVWEETEKPFWVFFSVETETTATSILRFQMSIEYFKP</sequence>
<evidence type="ECO:0000256" key="1">
    <source>
        <dbReference type="SAM" id="MobiDB-lite"/>
    </source>
</evidence>